<gene>
    <name evidence="2" type="ORF">A2128_01045</name>
</gene>
<protein>
    <submittedName>
        <fullName evidence="2">Uncharacterized protein</fullName>
    </submittedName>
</protein>
<keyword evidence="1" id="KW-0472">Membrane</keyword>
<proteinExistence type="predicted"/>
<dbReference type="Proteomes" id="UP000176349">
    <property type="component" value="Unassembled WGS sequence"/>
</dbReference>
<reference evidence="2 3" key="1">
    <citation type="journal article" date="2016" name="Nat. Commun.">
        <title>Thousands of microbial genomes shed light on interconnected biogeochemical processes in an aquifer system.</title>
        <authorList>
            <person name="Anantharaman K."/>
            <person name="Brown C.T."/>
            <person name="Hug L.A."/>
            <person name="Sharon I."/>
            <person name="Castelle C.J."/>
            <person name="Probst A.J."/>
            <person name="Thomas B.C."/>
            <person name="Singh A."/>
            <person name="Wilkins M.J."/>
            <person name="Karaoz U."/>
            <person name="Brodie E.L."/>
            <person name="Williams K.H."/>
            <person name="Hubbard S.S."/>
            <person name="Banfield J.F."/>
        </authorList>
    </citation>
    <scope>NUCLEOTIDE SEQUENCE [LARGE SCALE GENOMIC DNA]</scope>
</reference>
<feature type="transmembrane region" description="Helical" evidence="1">
    <location>
        <begin position="7"/>
        <end position="28"/>
    </location>
</feature>
<sequence>MQNKSRILVIVVGILALAIIGAGIFYAARFAGPLSQESVEQDEAATKDETANWKTYRNEEFGFEFRYPPEYAIGVTTEPGAVSLGLPSGLDLEKHTEWGSGSYTADRVFEQVRFGKDMPYEIGEKPLLTTYAIPNFAAPRYLVRVLANGDGTDFVSVQMRTDKLDQFLKETDLFFSEFKFLK</sequence>
<accession>A0A1G2C7I6</accession>
<keyword evidence="1" id="KW-0812">Transmembrane</keyword>
<evidence type="ECO:0000313" key="2">
    <source>
        <dbReference type="EMBL" id="OGY97176.1"/>
    </source>
</evidence>
<keyword evidence="1" id="KW-1133">Transmembrane helix</keyword>
<organism evidence="2 3">
    <name type="scientific">Candidatus Liptonbacteria bacterium GWC1_60_9</name>
    <dbReference type="NCBI Taxonomy" id="1798645"/>
    <lineage>
        <taxon>Bacteria</taxon>
        <taxon>Candidatus Liptoniibacteriota</taxon>
    </lineage>
</organism>
<comment type="caution">
    <text evidence="2">The sequence shown here is derived from an EMBL/GenBank/DDBJ whole genome shotgun (WGS) entry which is preliminary data.</text>
</comment>
<dbReference type="AlphaFoldDB" id="A0A1G2C7I6"/>
<evidence type="ECO:0000313" key="3">
    <source>
        <dbReference type="Proteomes" id="UP000176349"/>
    </source>
</evidence>
<evidence type="ECO:0000256" key="1">
    <source>
        <dbReference type="SAM" id="Phobius"/>
    </source>
</evidence>
<dbReference type="EMBL" id="MHKV01000020">
    <property type="protein sequence ID" value="OGY97176.1"/>
    <property type="molecule type" value="Genomic_DNA"/>
</dbReference>
<name>A0A1G2C7I6_9BACT</name>